<feature type="domain" description="C4-type zinc ribbon" evidence="2">
    <location>
        <begin position="201"/>
        <end position="232"/>
    </location>
</feature>
<dbReference type="InterPro" id="IPR056003">
    <property type="entry name" value="CT398_CC_hairpin"/>
</dbReference>
<proteinExistence type="predicted"/>
<evidence type="ECO:0000259" key="2">
    <source>
        <dbReference type="Pfam" id="PF02591"/>
    </source>
</evidence>
<dbReference type="PANTHER" id="PTHR39082">
    <property type="entry name" value="PHOSPHOLIPASE C-BETA-2-RELATED"/>
    <property type="match status" value="1"/>
</dbReference>
<dbReference type="EMBL" id="CP063849">
    <property type="protein sequence ID" value="QOY88511.1"/>
    <property type="molecule type" value="Genomic_DNA"/>
</dbReference>
<dbReference type="Proteomes" id="UP000593892">
    <property type="component" value="Chromosome"/>
</dbReference>
<evidence type="ECO:0000259" key="3">
    <source>
        <dbReference type="Pfam" id="PF24481"/>
    </source>
</evidence>
<keyword evidence="5" id="KW-1185">Reference proteome</keyword>
<dbReference type="Gene3D" id="1.10.287.1490">
    <property type="match status" value="1"/>
</dbReference>
<sequence>MNKDLGSALRLQVLDLRMSELQREIATLPKQIAQIEKALEAHNKRLELDKAALAANQRDRKKLDTDITSHQQKISKLRDQMLGAKTNDQYRAFQNEIEFAEASIRKCEDQILELMGASESLDQNVKKAEAALAQERKVVEAQKAKAKTRTDADQQELKKLGAERAEVAKTLPADVLTIYDRLRTRYYKNGDVIAQAKDGLCQMCMMALRPQFYQEVKLSTTINFCENCRRILYYEAPAEDVEAQMNG</sequence>
<reference evidence="4 5" key="1">
    <citation type="submission" date="2020-10" db="EMBL/GenBank/DDBJ databases">
        <title>Complete genome sequence of Paludibaculum fermentans P105T, a facultatively anaerobic acidobacterium capable of dissimilatory Fe(III) reduction.</title>
        <authorList>
            <person name="Dedysh S.N."/>
            <person name="Beletsky A.V."/>
            <person name="Kulichevskaya I.S."/>
            <person name="Mardanov A.V."/>
            <person name="Ravin N.V."/>
        </authorList>
    </citation>
    <scope>NUCLEOTIDE SEQUENCE [LARGE SCALE GENOMIC DNA]</scope>
    <source>
        <strain evidence="4 5">P105</strain>
    </source>
</reference>
<dbReference type="Pfam" id="PF24481">
    <property type="entry name" value="CT398_CC"/>
    <property type="match status" value="1"/>
</dbReference>
<gene>
    <name evidence="4" type="ORF">IRI77_00665</name>
</gene>
<evidence type="ECO:0008006" key="6">
    <source>
        <dbReference type="Google" id="ProtNLM"/>
    </source>
</evidence>
<feature type="coiled-coil region" evidence="1">
    <location>
        <begin position="18"/>
        <end position="145"/>
    </location>
</feature>
<dbReference type="AlphaFoldDB" id="A0A7S7NRS4"/>
<dbReference type="KEGG" id="pfer:IRI77_00665"/>
<protein>
    <recommendedName>
        <fullName evidence="6">C4-type zinc ribbon domain-containing protein</fullName>
    </recommendedName>
</protein>
<evidence type="ECO:0000256" key="1">
    <source>
        <dbReference type="SAM" id="Coils"/>
    </source>
</evidence>
<dbReference type="RefSeq" id="WP_194450173.1">
    <property type="nucleotide sequence ID" value="NZ_CP063849.1"/>
</dbReference>
<organism evidence="4 5">
    <name type="scientific">Paludibaculum fermentans</name>
    <dbReference type="NCBI Taxonomy" id="1473598"/>
    <lineage>
        <taxon>Bacteria</taxon>
        <taxon>Pseudomonadati</taxon>
        <taxon>Acidobacteriota</taxon>
        <taxon>Terriglobia</taxon>
        <taxon>Bryobacterales</taxon>
        <taxon>Bryobacteraceae</taxon>
        <taxon>Paludibaculum</taxon>
    </lineage>
</organism>
<name>A0A7S7NRS4_PALFE</name>
<evidence type="ECO:0000313" key="5">
    <source>
        <dbReference type="Proteomes" id="UP000593892"/>
    </source>
</evidence>
<feature type="domain" description="CT398-like coiled coil hairpin" evidence="3">
    <location>
        <begin position="11"/>
        <end position="185"/>
    </location>
</feature>
<keyword evidence="1" id="KW-0175">Coiled coil</keyword>
<evidence type="ECO:0000313" key="4">
    <source>
        <dbReference type="EMBL" id="QOY88511.1"/>
    </source>
</evidence>
<accession>A0A7S7NRS4</accession>
<dbReference type="PANTHER" id="PTHR39082:SF1">
    <property type="entry name" value="SCAVENGER RECEPTOR CLASS A MEMBER 3"/>
    <property type="match status" value="1"/>
</dbReference>
<dbReference type="InterPro" id="IPR003743">
    <property type="entry name" value="Zf-RING_7"/>
</dbReference>
<dbReference type="Pfam" id="PF02591">
    <property type="entry name" value="Zn_ribbon_9"/>
    <property type="match status" value="1"/>
</dbReference>
<dbReference type="InterPro" id="IPR052376">
    <property type="entry name" value="Oxidative_Scav/Glycosyltrans"/>
</dbReference>